<dbReference type="InterPro" id="IPR019719">
    <property type="entry name" value="DUF2599"/>
</dbReference>
<sequence>MSLAVTLTVGLAACSDDAPAVSPSSADDGTAVASEGAAPGGAEMPAIDLGMVVGAAGPDQVVADVHATGTTTAPHGTLGDGPATSRTATVDGAATVVITVTNPAGATLARNADGTISVRVGATPDGASASDVSTMDTATTDGTTVGGITVDAPGADVEVDGASLLITTAEGTAAEGTTTDDAPASDDGAAAASSDPGSTAPGTTGPGAPVVVTLGADALVSATWGEAEGGRSLAVDPSPWARGAGMAGVDATWSAVVAAEPDADVPGMRDQLDCHAVGAPDKATWNLEPWRPDVGLLAVMVARCNPT</sequence>
<feature type="region of interest" description="Disordered" evidence="1">
    <location>
        <begin position="16"/>
        <end position="38"/>
    </location>
</feature>
<feature type="region of interest" description="Disordered" evidence="1">
    <location>
        <begin position="170"/>
        <end position="208"/>
    </location>
</feature>
<accession>A0A2M9D0V6</accession>
<reference evidence="2 3" key="1">
    <citation type="submission" date="2017-11" db="EMBL/GenBank/DDBJ databases">
        <title>Genomic Encyclopedia of Archaeal and Bacterial Type Strains, Phase II (KMG-II): From Individual Species to Whole Genera.</title>
        <authorList>
            <person name="Goeker M."/>
        </authorList>
    </citation>
    <scope>NUCLEOTIDE SEQUENCE [LARGE SCALE GENOMIC DNA]</scope>
    <source>
        <strain evidence="2 3">DSM 25478</strain>
    </source>
</reference>
<evidence type="ECO:0000256" key="1">
    <source>
        <dbReference type="SAM" id="MobiDB-lite"/>
    </source>
</evidence>
<gene>
    <name evidence="2" type="ORF">CLV28_0843</name>
</gene>
<proteinExistence type="predicted"/>
<comment type="caution">
    <text evidence="2">The sequence shown here is derived from an EMBL/GenBank/DDBJ whole genome shotgun (WGS) entry which is preliminary data.</text>
</comment>
<dbReference type="EMBL" id="PGFE01000001">
    <property type="protein sequence ID" value="PJJ77618.1"/>
    <property type="molecule type" value="Genomic_DNA"/>
</dbReference>
<name>A0A2M9D0V6_9CELL</name>
<evidence type="ECO:0000313" key="3">
    <source>
        <dbReference type="Proteomes" id="UP000231693"/>
    </source>
</evidence>
<evidence type="ECO:0000313" key="2">
    <source>
        <dbReference type="EMBL" id="PJJ77618.1"/>
    </source>
</evidence>
<dbReference type="AlphaFoldDB" id="A0A2M9D0V6"/>
<dbReference type="Pfam" id="PF10783">
    <property type="entry name" value="DUF2599"/>
    <property type="match status" value="1"/>
</dbReference>
<dbReference type="Proteomes" id="UP000231693">
    <property type="component" value="Unassembled WGS sequence"/>
</dbReference>
<keyword evidence="3" id="KW-1185">Reference proteome</keyword>
<protein>
    <submittedName>
        <fullName evidence="2">Uncharacterized protein DUF2599</fullName>
    </submittedName>
</protein>
<organism evidence="2 3">
    <name type="scientific">Sediminihabitans luteus</name>
    <dbReference type="NCBI Taxonomy" id="1138585"/>
    <lineage>
        <taxon>Bacteria</taxon>
        <taxon>Bacillati</taxon>
        <taxon>Actinomycetota</taxon>
        <taxon>Actinomycetes</taxon>
        <taxon>Micrococcales</taxon>
        <taxon>Cellulomonadaceae</taxon>
        <taxon>Sediminihabitans</taxon>
    </lineage>
</organism>